<gene>
    <name evidence="2" type="ORF">E2562_003641</name>
</gene>
<feature type="signal peptide" evidence="1">
    <location>
        <begin position="1"/>
        <end position="21"/>
    </location>
</feature>
<evidence type="ECO:0000256" key="1">
    <source>
        <dbReference type="SAM" id="SignalP"/>
    </source>
</evidence>
<dbReference type="Proteomes" id="UP000479710">
    <property type="component" value="Unassembled WGS sequence"/>
</dbReference>
<accession>A0A6G1C3N0</accession>
<keyword evidence="1" id="KW-0732">Signal</keyword>
<evidence type="ECO:0000313" key="2">
    <source>
        <dbReference type="EMBL" id="KAF0894756.1"/>
    </source>
</evidence>
<reference evidence="2 3" key="1">
    <citation type="submission" date="2019-11" db="EMBL/GenBank/DDBJ databases">
        <title>Whole genome sequence of Oryza granulata.</title>
        <authorList>
            <person name="Li W."/>
        </authorList>
    </citation>
    <scope>NUCLEOTIDE SEQUENCE [LARGE SCALE GENOMIC DNA]</scope>
    <source>
        <strain evidence="3">cv. Menghai</strain>
        <tissue evidence="2">Leaf</tissue>
    </source>
</reference>
<feature type="chain" id="PRO_5026242149" description="Secreted protein" evidence="1">
    <location>
        <begin position="22"/>
        <end position="129"/>
    </location>
</feature>
<name>A0A6G1C3N0_9ORYZ</name>
<proteinExistence type="predicted"/>
<sequence length="129" mass="14248">MKWQRFLHWTLDIGLLGVAVAGGDDLGDQLPLQVSVMGSEDRERDVESEDNRDAPALLSMAVYLAVDDPVDVEGDAKGWPCQCHPEVGQAVGEIRRVVVALLLQRGIEPLPIRCERGFSTSQQRLKKRG</sequence>
<comment type="caution">
    <text evidence="2">The sequence shown here is derived from an EMBL/GenBank/DDBJ whole genome shotgun (WGS) entry which is preliminary data.</text>
</comment>
<dbReference type="EMBL" id="SPHZ02000010">
    <property type="protein sequence ID" value="KAF0894756.1"/>
    <property type="molecule type" value="Genomic_DNA"/>
</dbReference>
<protein>
    <recommendedName>
        <fullName evidence="4">Secreted protein</fullName>
    </recommendedName>
</protein>
<organism evidence="2 3">
    <name type="scientific">Oryza meyeriana var. granulata</name>
    <dbReference type="NCBI Taxonomy" id="110450"/>
    <lineage>
        <taxon>Eukaryota</taxon>
        <taxon>Viridiplantae</taxon>
        <taxon>Streptophyta</taxon>
        <taxon>Embryophyta</taxon>
        <taxon>Tracheophyta</taxon>
        <taxon>Spermatophyta</taxon>
        <taxon>Magnoliopsida</taxon>
        <taxon>Liliopsida</taxon>
        <taxon>Poales</taxon>
        <taxon>Poaceae</taxon>
        <taxon>BOP clade</taxon>
        <taxon>Oryzoideae</taxon>
        <taxon>Oryzeae</taxon>
        <taxon>Oryzinae</taxon>
        <taxon>Oryza</taxon>
        <taxon>Oryza meyeriana</taxon>
    </lineage>
</organism>
<keyword evidence="3" id="KW-1185">Reference proteome</keyword>
<evidence type="ECO:0008006" key="4">
    <source>
        <dbReference type="Google" id="ProtNLM"/>
    </source>
</evidence>
<evidence type="ECO:0000313" key="3">
    <source>
        <dbReference type="Proteomes" id="UP000479710"/>
    </source>
</evidence>
<dbReference type="AlphaFoldDB" id="A0A6G1C3N0"/>